<dbReference type="PANTHER" id="PTHR33169:SF14">
    <property type="entry name" value="TRANSCRIPTIONAL REGULATOR RV3488"/>
    <property type="match status" value="1"/>
</dbReference>
<keyword evidence="3" id="KW-1185">Reference proteome</keyword>
<accession>A0A8F1MB39</accession>
<organism evidence="2 3">
    <name type="scientific">Candidatus Minimicrobia vallesae</name>
    <dbReference type="NCBI Taxonomy" id="2841264"/>
    <lineage>
        <taxon>Bacteria</taxon>
        <taxon>Candidatus Saccharimonadota</taxon>
        <taxon>Candidatus Saccharimonadota incertae sedis</taxon>
        <taxon>Candidatus Minimicrobia</taxon>
    </lineage>
</organism>
<gene>
    <name evidence="2" type="ORF">KOY49_01270</name>
</gene>
<dbReference type="InterPro" id="IPR052509">
    <property type="entry name" value="Metal_resp_DNA-bind_regulator"/>
</dbReference>
<reference evidence="2" key="1">
    <citation type="submission" date="2021-06" db="EMBL/GenBank/DDBJ databases">
        <title>An adapted protocol for Saccharibacteria cultivation: two new species join this phylum of Candidate Phyla Radiations.</title>
        <authorList>
            <person name="Ibrahim A."/>
            <person name="Maatouk M."/>
            <person name="Raoult D."/>
            <person name="Bittar F."/>
        </authorList>
    </citation>
    <scope>NUCLEOTIDE SEQUENCE</scope>
    <source>
        <strain evidence="2">IHU2</strain>
    </source>
</reference>
<dbReference type="SUPFAM" id="SSF46785">
    <property type="entry name" value="Winged helix' DNA-binding domain"/>
    <property type="match status" value="1"/>
</dbReference>
<dbReference type="Proteomes" id="UP000677117">
    <property type="component" value="Chromosome"/>
</dbReference>
<feature type="domain" description="Transcription regulator PadR N-terminal" evidence="1">
    <location>
        <begin position="14"/>
        <end position="84"/>
    </location>
</feature>
<evidence type="ECO:0000313" key="3">
    <source>
        <dbReference type="Proteomes" id="UP000677117"/>
    </source>
</evidence>
<evidence type="ECO:0000259" key="1">
    <source>
        <dbReference type="Pfam" id="PF03551"/>
    </source>
</evidence>
<dbReference type="InterPro" id="IPR005149">
    <property type="entry name" value="Tscrpt_reg_PadR_N"/>
</dbReference>
<dbReference type="InterPro" id="IPR036390">
    <property type="entry name" value="WH_DNA-bd_sf"/>
</dbReference>
<dbReference type="Pfam" id="PF03551">
    <property type="entry name" value="PadR"/>
    <property type="match status" value="1"/>
</dbReference>
<proteinExistence type="predicted"/>
<dbReference type="PANTHER" id="PTHR33169">
    <property type="entry name" value="PADR-FAMILY TRANSCRIPTIONAL REGULATOR"/>
    <property type="match status" value="1"/>
</dbReference>
<dbReference type="Gene3D" id="1.10.10.10">
    <property type="entry name" value="Winged helix-like DNA-binding domain superfamily/Winged helix DNA-binding domain"/>
    <property type="match status" value="1"/>
</dbReference>
<sequence length="105" mass="12093">MAVQLRKGFLVYCVLLVCSNKAQYAGDIVKQLNDSDLTVVEGTIYPLLNRLQKDGYLQHEWQESEQGPPRKYYSLTDHGDQLIHELKDRINMLNNSLDNLEKGIK</sequence>
<evidence type="ECO:0000313" key="2">
    <source>
        <dbReference type="EMBL" id="QWQ31835.1"/>
    </source>
</evidence>
<name>A0A8F1MB39_9BACT</name>
<dbReference type="KEGG" id="mvl:KOY49_01270"/>
<protein>
    <submittedName>
        <fullName evidence="2">PadR family transcriptional regulator</fullName>
    </submittedName>
</protein>
<dbReference type="InterPro" id="IPR036388">
    <property type="entry name" value="WH-like_DNA-bd_sf"/>
</dbReference>
<dbReference type="AlphaFoldDB" id="A0A8F1MB39"/>
<dbReference type="EMBL" id="CP076459">
    <property type="protein sequence ID" value="QWQ31835.1"/>
    <property type="molecule type" value="Genomic_DNA"/>
</dbReference>